<dbReference type="Gene3D" id="3.20.20.370">
    <property type="entry name" value="Glycoside hydrolase/deacetylase"/>
    <property type="match status" value="1"/>
</dbReference>
<gene>
    <name evidence="8" type="ORF">ACFOMD_17385</name>
</gene>
<keyword evidence="5" id="KW-0732">Signal</keyword>
<protein>
    <recommendedName>
        <fullName evidence="4">Chitooligosaccharide deacetylase</fullName>
    </recommendedName>
    <alternativeName>
        <fullName evidence="6">Nodulation protein B</fullName>
    </alternativeName>
</protein>
<evidence type="ECO:0000256" key="5">
    <source>
        <dbReference type="ARBA" id="ARBA00022729"/>
    </source>
</evidence>
<organism evidence="8 9">
    <name type="scientific">Sphingoaurantiacus capsulatus</name>
    <dbReference type="NCBI Taxonomy" id="1771310"/>
    <lineage>
        <taxon>Bacteria</taxon>
        <taxon>Pseudomonadati</taxon>
        <taxon>Pseudomonadota</taxon>
        <taxon>Alphaproteobacteria</taxon>
        <taxon>Sphingomonadales</taxon>
        <taxon>Sphingosinicellaceae</taxon>
        <taxon>Sphingoaurantiacus</taxon>
    </lineage>
</organism>
<evidence type="ECO:0000313" key="9">
    <source>
        <dbReference type="Proteomes" id="UP001595615"/>
    </source>
</evidence>
<comment type="function">
    <text evidence="1">Is involved in generating a small heat-stable compound (Nod), an acylated oligomer of N-acetylglucosamine, that stimulates mitosis in various plant protoplasts.</text>
</comment>
<proteinExistence type="inferred from homology"/>
<dbReference type="CDD" id="cd10918">
    <property type="entry name" value="CE4_NodB_like_5s_6s"/>
    <property type="match status" value="1"/>
</dbReference>
<feature type="domain" description="NodB homology" evidence="7">
    <location>
        <begin position="81"/>
        <end position="261"/>
    </location>
</feature>
<dbReference type="Pfam" id="PF01522">
    <property type="entry name" value="Polysacc_deac_1"/>
    <property type="match status" value="1"/>
</dbReference>
<dbReference type="InterPro" id="IPR011330">
    <property type="entry name" value="Glyco_hydro/deAcase_b/a-brl"/>
</dbReference>
<keyword evidence="9" id="KW-1185">Reference proteome</keyword>
<evidence type="ECO:0000256" key="1">
    <source>
        <dbReference type="ARBA" id="ARBA00003236"/>
    </source>
</evidence>
<comment type="similarity">
    <text evidence="3">Belongs to the polysaccharide deacetylase family.</text>
</comment>
<name>A0ABV7XDS4_9SPHN</name>
<evidence type="ECO:0000313" key="8">
    <source>
        <dbReference type="EMBL" id="MFC3714345.1"/>
    </source>
</evidence>
<evidence type="ECO:0000256" key="2">
    <source>
        <dbReference type="ARBA" id="ARBA00004613"/>
    </source>
</evidence>
<reference evidence="9" key="1">
    <citation type="journal article" date="2019" name="Int. J. Syst. Evol. Microbiol.">
        <title>The Global Catalogue of Microorganisms (GCM) 10K type strain sequencing project: providing services to taxonomists for standard genome sequencing and annotation.</title>
        <authorList>
            <consortium name="The Broad Institute Genomics Platform"/>
            <consortium name="The Broad Institute Genome Sequencing Center for Infectious Disease"/>
            <person name="Wu L."/>
            <person name="Ma J."/>
        </authorList>
    </citation>
    <scope>NUCLEOTIDE SEQUENCE [LARGE SCALE GENOMIC DNA]</scope>
    <source>
        <strain evidence="9">KCTC 42644</strain>
    </source>
</reference>
<dbReference type="PANTHER" id="PTHR34216">
    <property type="match status" value="1"/>
</dbReference>
<dbReference type="GO" id="GO:0016787">
    <property type="term" value="F:hydrolase activity"/>
    <property type="evidence" value="ECO:0007669"/>
    <property type="project" value="UniProtKB-KW"/>
</dbReference>
<evidence type="ECO:0000259" key="7">
    <source>
        <dbReference type="Pfam" id="PF01522"/>
    </source>
</evidence>
<evidence type="ECO:0000256" key="3">
    <source>
        <dbReference type="ARBA" id="ARBA00010973"/>
    </source>
</evidence>
<keyword evidence="8" id="KW-0378">Hydrolase</keyword>
<dbReference type="RefSeq" id="WP_380863773.1">
    <property type="nucleotide sequence ID" value="NZ_JBHRXV010000014.1"/>
</dbReference>
<dbReference type="InterPro" id="IPR002509">
    <property type="entry name" value="NODB_dom"/>
</dbReference>
<comment type="subcellular location">
    <subcellularLocation>
        <location evidence="2">Secreted</location>
    </subcellularLocation>
</comment>
<sequence>MKQALLSTARGVGLFALARKASASKLRILCYHGLWTTPGFQYGNRLFMPPEQFDARMTRLRRSGYPVLGLDMAVAALAAGTLPDNAVVITIDDGWASTHTHMLPTLEALGLPSTVYVASWYVGRDLPVINKAIDYLHARTGRDPAGVPDRIAAIDALPPEARADAMRALSVEFGVPLDWWETRQFHEMTPAEVGDCARRGMDVQLHTHRHRAAADLLAGELEENRVRLAEWTGLPPGHFRHFCYPSGEYEAAAEPVLAASGVLSATLTDQGTNAPGANPFRLRRFLDGRTVTDAEFDAYLSGALDVVDAAAARMRRR</sequence>
<evidence type="ECO:0000256" key="6">
    <source>
        <dbReference type="ARBA" id="ARBA00032976"/>
    </source>
</evidence>
<dbReference type="SUPFAM" id="SSF88713">
    <property type="entry name" value="Glycoside hydrolase/deacetylase"/>
    <property type="match status" value="1"/>
</dbReference>
<accession>A0ABV7XDS4</accession>
<dbReference type="PANTHER" id="PTHR34216:SF3">
    <property type="entry name" value="POLY-BETA-1,6-N-ACETYL-D-GLUCOSAMINE N-DEACETYLASE"/>
    <property type="match status" value="1"/>
</dbReference>
<evidence type="ECO:0000256" key="4">
    <source>
        <dbReference type="ARBA" id="ARBA00020071"/>
    </source>
</evidence>
<dbReference type="Proteomes" id="UP001595615">
    <property type="component" value="Unassembled WGS sequence"/>
</dbReference>
<dbReference type="InterPro" id="IPR051398">
    <property type="entry name" value="Polysacch_Deacetylase"/>
</dbReference>
<comment type="caution">
    <text evidence="8">The sequence shown here is derived from an EMBL/GenBank/DDBJ whole genome shotgun (WGS) entry which is preliminary data.</text>
</comment>
<dbReference type="EMBL" id="JBHRXV010000014">
    <property type="protein sequence ID" value="MFC3714345.1"/>
    <property type="molecule type" value="Genomic_DNA"/>
</dbReference>